<gene>
    <name evidence="2" type="ORF">D7X12_13195</name>
</gene>
<feature type="chain" id="PRO_5017234253" evidence="1">
    <location>
        <begin position="22"/>
        <end position="304"/>
    </location>
</feature>
<evidence type="ECO:0000313" key="2">
    <source>
        <dbReference type="EMBL" id="RKH43477.1"/>
    </source>
</evidence>
<dbReference type="OrthoDB" id="5522147at2"/>
<dbReference type="InterPro" id="IPR011754">
    <property type="entry name" value="Mxa_paralog_2268"/>
</dbReference>
<sequence length="304" mass="32511">MPSSSFVVLLGSLLASGSAVAQSEITSTVPGARRIELTPDEAQLPSELAVSPGLSTGLYFDAELMREGVELEGRDRFSLVDVGQATLRLVPSSRVTPGEKFRLVVRFRDGAAPVSASFLLRVHPAKAEPLVEVFRGKRTLETYQQEAREAHAELLRCQEEHSRLMTEHDAPGGLAGLISTEALDELGVVGKVVTKDVAQAAGSPMEAVVVRSYRSKTSVAVEIQLKVKAGALPWVAKGATLQGKAGAGLKVLRIWQEQPIPKGELRRVVIEADASAIAAQGVYSLKLWEEDGPRGITLGDVTFP</sequence>
<keyword evidence="3" id="KW-1185">Reference proteome</keyword>
<reference evidence="3" key="1">
    <citation type="submission" date="2018-09" db="EMBL/GenBank/DDBJ databases">
        <authorList>
            <person name="Livingstone P.G."/>
            <person name="Whitworth D.E."/>
        </authorList>
    </citation>
    <scope>NUCLEOTIDE SEQUENCE [LARGE SCALE GENOMIC DNA]</scope>
    <source>
        <strain evidence="3">CA040B</strain>
    </source>
</reference>
<dbReference type="AlphaFoldDB" id="A0A3A8NGK2"/>
<dbReference type="RefSeq" id="WP_120625629.1">
    <property type="nucleotide sequence ID" value="NZ_RAWG01000066.1"/>
</dbReference>
<evidence type="ECO:0000256" key="1">
    <source>
        <dbReference type="SAM" id="SignalP"/>
    </source>
</evidence>
<dbReference type="EMBL" id="RAWG01000066">
    <property type="protein sequence ID" value="RKH43477.1"/>
    <property type="molecule type" value="Genomic_DNA"/>
</dbReference>
<keyword evidence="1" id="KW-0732">Signal</keyword>
<proteinExistence type="predicted"/>
<name>A0A3A8NGK2_9BACT</name>
<protein>
    <submittedName>
        <fullName evidence="2">DUF2381 family protein</fullName>
    </submittedName>
</protein>
<organism evidence="2 3">
    <name type="scientific">Corallococcus sicarius</name>
    <dbReference type="NCBI Taxonomy" id="2316726"/>
    <lineage>
        <taxon>Bacteria</taxon>
        <taxon>Pseudomonadati</taxon>
        <taxon>Myxococcota</taxon>
        <taxon>Myxococcia</taxon>
        <taxon>Myxococcales</taxon>
        <taxon>Cystobacterineae</taxon>
        <taxon>Myxococcaceae</taxon>
        <taxon>Corallococcus</taxon>
    </lineage>
</organism>
<dbReference type="Pfam" id="PF09544">
    <property type="entry name" value="DUF2381"/>
    <property type="match status" value="1"/>
</dbReference>
<accession>A0A3A8NGK2</accession>
<dbReference type="Proteomes" id="UP000273405">
    <property type="component" value="Unassembled WGS sequence"/>
</dbReference>
<evidence type="ECO:0000313" key="3">
    <source>
        <dbReference type="Proteomes" id="UP000273405"/>
    </source>
</evidence>
<feature type="signal peptide" evidence="1">
    <location>
        <begin position="1"/>
        <end position="21"/>
    </location>
</feature>
<comment type="caution">
    <text evidence="2">The sequence shown here is derived from an EMBL/GenBank/DDBJ whole genome shotgun (WGS) entry which is preliminary data.</text>
</comment>
<dbReference type="NCBIfam" id="TIGR02268">
    <property type="entry name" value="Myxococcus xanthus paralogous family TIGR02268"/>
    <property type="match status" value="1"/>
</dbReference>